<sequence length="104" mass="11318">MVLIGICKYSGGGMQLTKNPNSTDGLLDISYIKDLTLLTILNNIQSLFNGKITSHKLISTYKTSTLKINVLDNNKSYIQADGELIGSGDFLVSILPKAINFIIP</sequence>
<dbReference type="SUPFAM" id="SSF111331">
    <property type="entry name" value="NAD kinase/diacylglycerol kinase-like"/>
    <property type="match status" value="1"/>
</dbReference>
<proteinExistence type="predicted"/>
<organism evidence="2 3">
    <name type="scientific">Lutibacter profundi</name>
    <dbReference type="NCBI Taxonomy" id="1622118"/>
    <lineage>
        <taxon>Bacteria</taxon>
        <taxon>Pseudomonadati</taxon>
        <taxon>Bacteroidota</taxon>
        <taxon>Flavobacteriia</taxon>
        <taxon>Flavobacteriales</taxon>
        <taxon>Flavobacteriaceae</taxon>
        <taxon>Lutibacter</taxon>
    </lineage>
</organism>
<feature type="domain" description="YegS/DAGK C-terminal" evidence="1">
    <location>
        <begin position="2"/>
        <end position="102"/>
    </location>
</feature>
<reference evidence="3" key="1">
    <citation type="submission" date="2015-12" db="EMBL/GenBank/DDBJ databases">
        <title>Complete genome sequence of Lutibacter profundus strain LP1.</title>
        <authorList>
            <person name="Wissuwa J."/>
            <person name="Le Moine Bauer S."/>
            <person name="Stokke R."/>
            <person name="Dahle H."/>
            <person name="Steen I.H."/>
        </authorList>
    </citation>
    <scope>NUCLEOTIDE SEQUENCE [LARGE SCALE GENOMIC DNA]</scope>
    <source>
        <strain evidence="3">LP1</strain>
    </source>
</reference>
<dbReference type="AlphaFoldDB" id="A0A0X8G737"/>
<evidence type="ECO:0000313" key="2">
    <source>
        <dbReference type="EMBL" id="AMC11296.1"/>
    </source>
</evidence>
<evidence type="ECO:0000313" key="3">
    <source>
        <dbReference type="Proteomes" id="UP000059672"/>
    </source>
</evidence>
<dbReference type="KEGG" id="lut:Lupro_08530"/>
<dbReference type="InterPro" id="IPR045540">
    <property type="entry name" value="YegS/DAGK_C"/>
</dbReference>
<gene>
    <name evidence="2" type="ORF">Lupro_08530</name>
</gene>
<dbReference type="RefSeq" id="WP_068208735.1">
    <property type="nucleotide sequence ID" value="NZ_CP013355.1"/>
</dbReference>
<name>A0A0X8G737_9FLAO</name>
<accession>A0A0X8G737</accession>
<dbReference type="Proteomes" id="UP000059672">
    <property type="component" value="Chromosome"/>
</dbReference>
<dbReference type="Gene3D" id="2.60.200.40">
    <property type="match status" value="1"/>
</dbReference>
<dbReference type="STRING" id="1622118.Lupro_08530"/>
<evidence type="ECO:0000259" key="1">
    <source>
        <dbReference type="Pfam" id="PF19279"/>
    </source>
</evidence>
<dbReference type="EMBL" id="CP013355">
    <property type="protein sequence ID" value="AMC11296.1"/>
    <property type="molecule type" value="Genomic_DNA"/>
</dbReference>
<reference evidence="2 3" key="2">
    <citation type="journal article" date="2016" name="Int. J. Syst. Evol. Microbiol.">
        <title>Lutibacter profundi sp. nov., isolated from a deep-sea hydrothermal system on the Arctic Mid-Ocean Ridge and emended description of the genus Lutibacter.</title>
        <authorList>
            <person name="Le Moine Bauer S."/>
            <person name="Roalkvam I."/>
            <person name="Steen I.H."/>
            <person name="Dahle H."/>
        </authorList>
    </citation>
    <scope>NUCLEOTIDE SEQUENCE [LARGE SCALE GENOMIC DNA]</scope>
    <source>
        <strain evidence="2 3">LP1</strain>
    </source>
</reference>
<dbReference type="InterPro" id="IPR016064">
    <property type="entry name" value="NAD/diacylglycerol_kinase_sf"/>
</dbReference>
<dbReference type="OrthoDB" id="142078at2"/>
<keyword evidence="3" id="KW-1185">Reference proteome</keyword>
<protein>
    <recommendedName>
        <fullName evidence="1">YegS/DAGK C-terminal domain-containing protein</fullName>
    </recommendedName>
</protein>
<dbReference type="Pfam" id="PF19279">
    <property type="entry name" value="YegS_C"/>
    <property type="match status" value="1"/>
</dbReference>